<dbReference type="RefSeq" id="XP_026282137.1">
    <property type="nucleotide sequence ID" value="XM_026426352.2"/>
</dbReference>
<dbReference type="GO" id="GO:0005886">
    <property type="term" value="C:plasma membrane"/>
    <property type="evidence" value="ECO:0007669"/>
    <property type="project" value="TreeGrafter"/>
</dbReference>
<dbReference type="AlphaFoldDB" id="A0A6J1SMZ2"/>
<evidence type="ECO:0000313" key="4">
    <source>
        <dbReference type="RefSeq" id="XP_026282137.1"/>
    </source>
</evidence>
<dbReference type="Proteomes" id="UP000504606">
    <property type="component" value="Unplaced"/>
</dbReference>
<dbReference type="InterPro" id="IPR051851">
    <property type="entry name" value="EFR3_Homologs"/>
</dbReference>
<evidence type="ECO:0000256" key="1">
    <source>
        <dbReference type="ARBA" id="ARBA00010216"/>
    </source>
</evidence>
<keyword evidence="3" id="KW-1185">Reference proteome</keyword>
<protein>
    <submittedName>
        <fullName evidence="4">Protein EFR3 homolog cmp44E isoform X1</fullName>
    </submittedName>
</protein>
<dbReference type="InterPro" id="IPR016024">
    <property type="entry name" value="ARM-type_fold"/>
</dbReference>
<name>A0A6J1SMZ2_FRAOC</name>
<feature type="region of interest" description="Disordered" evidence="2">
    <location>
        <begin position="801"/>
        <end position="851"/>
    </location>
</feature>
<dbReference type="GeneID" id="113209024"/>
<sequence length="863" mass="97931">MAIFRCCFETQLSDFFEPVVQKCTDPGCCCWCCSALRPRYKRLVDNIFPVNPQDGLIKNNMEKLTFYALSSPEKLDRIGEYLYQKAARDIYRRRNGLVVIAMEAMDQLLLACHAQTLNLFVESFLKMVQKLLESTEPQLQILATQSFVRFANIEEDTPSYHRRYDFFVSKFSAMCHSNHTNRDWCNQIRLAGIRGLQGVVRKTVSDDLVENIWEPVHMDKIMPSLLYNMQNARYPISQPGSPAPHGEEDRQDPPTLAESCMRELVGRASFGHIKSVLRPVLRHLDLHKLWVPNEFAIHAFKIIMFSIQSQYSYTVVETLMAHLDDNSTSSPEIRTSIADVLSKIIAIAAGESVGPSVLEIINSLLNHLRVSVSKLAKAEDSARHKHASKDDSTHEKLYQEALINALGEFANHLPDYQKIEIMMFIMSKVPHSEQDGDVLLQSMLLKSLLKVGTKYQTIQLNQAFPVNFLERLLRMSVGPNPDMRLLVNKIFHTLLDRHLNLEKLLKPTVDVDSLKLTVTKSSRLDAIFIRKHGGDIFLTLYESLELPSNTVENIEAAYTTTALICIELVCEESVCDLLRLIMSIQDLALTSSKLSLHQKYQLHAVVASLLALVPHCVPLSSLQTYADKIIATRIAKAPYLLPPLMRHYDSTTVPAGDVLLDQPQITSCLAEAGLDATQMARPHTGSLQHRHSWVDSGMGGSAAELNSMEVDSVSSSPGVVKKFPEEELTFESLKRILSPENVESRKEADEEKRLRLCETYRSASFTELVQHTQSKGDILNDKLNQLLKGLATKQTLRYLSERRDTERERERDDDRKSEADSEEERDHFDRHSPHSHSRSHSSDHLPPAPQPLYETLFPELFVY</sequence>
<dbReference type="GO" id="GO:0072659">
    <property type="term" value="P:protein localization to plasma membrane"/>
    <property type="evidence" value="ECO:0007669"/>
    <property type="project" value="TreeGrafter"/>
</dbReference>
<evidence type="ECO:0000256" key="2">
    <source>
        <dbReference type="SAM" id="MobiDB-lite"/>
    </source>
</evidence>
<evidence type="ECO:0000313" key="3">
    <source>
        <dbReference type="Proteomes" id="UP000504606"/>
    </source>
</evidence>
<dbReference type="OrthoDB" id="19232at2759"/>
<proteinExistence type="inferred from homology"/>
<dbReference type="InterPro" id="IPR049152">
    <property type="entry name" value="EFR3-like_ARM"/>
</dbReference>
<accession>A0A6J1SMZ2</accession>
<dbReference type="KEGG" id="foc:113209024"/>
<dbReference type="Gene3D" id="1.25.10.10">
    <property type="entry name" value="Leucine-rich Repeat Variant"/>
    <property type="match status" value="1"/>
</dbReference>
<dbReference type="CTD" id="35865"/>
<dbReference type="SUPFAM" id="SSF48371">
    <property type="entry name" value="ARM repeat"/>
    <property type="match status" value="1"/>
</dbReference>
<reference evidence="4" key="1">
    <citation type="submission" date="2025-08" db="UniProtKB">
        <authorList>
            <consortium name="RefSeq"/>
        </authorList>
    </citation>
    <scope>IDENTIFICATION</scope>
    <source>
        <tissue evidence="4">Whole organism</tissue>
    </source>
</reference>
<comment type="similarity">
    <text evidence="1">Belongs to the EFR3 family.</text>
</comment>
<dbReference type="PANTHER" id="PTHR12444:SF8">
    <property type="entry name" value="PROTEIN EFR3 HOMOLOG CMP44E"/>
    <property type="match status" value="1"/>
</dbReference>
<dbReference type="InterPro" id="IPR011989">
    <property type="entry name" value="ARM-like"/>
</dbReference>
<dbReference type="PANTHER" id="PTHR12444">
    <property type="entry name" value="PROTEIN EFR3 HOMOLOG CMP44E"/>
    <property type="match status" value="1"/>
</dbReference>
<feature type="compositionally biased region" description="Basic and acidic residues" evidence="2">
    <location>
        <begin position="801"/>
        <end position="832"/>
    </location>
</feature>
<gene>
    <name evidence="4" type="primary">LOC113209024</name>
</gene>
<organism evidence="3 4">
    <name type="scientific">Frankliniella occidentalis</name>
    <name type="common">Western flower thrips</name>
    <name type="synonym">Euthrips occidentalis</name>
    <dbReference type="NCBI Taxonomy" id="133901"/>
    <lineage>
        <taxon>Eukaryota</taxon>
        <taxon>Metazoa</taxon>
        <taxon>Ecdysozoa</taxon>
        <taxon>Arthropoda</taxon>
        <taxon>Hexapoda</taxon>
        <taxon>Insecta</taxon>
        <taxon>Pterygota</taxon>
        <taxon>Neoptera</taxon>
        <taxon>Paraneoptera</taxon>
        <taxon>Thysanoptera</taxon>
        <taxon>Terebrantia</taxon>
        <taxon>Thripoidea</taxon>
        <taxon>Thripidae</taxon>
        <taxon>Frankliniella</taxon>
    </lineage>
</organism>
<dbReference type="Pfam" id="PF21052">
    <property type="entry name" value="EFR3_ARM"/>
    <property type="match status" value="1"/>
</dbReference>